<keyword evidence="3" id="KW-1185">Reference proteome</keyword>
<reference evidence="2 3" key="1">
    <citation type="submission" date="2019-04" db="EMBL/GenBank/DDBJ databases">
        <title>Sphingomonas psychrotolerans sp. nov., isolated from soil in the Tianshan Mountains, Xinjiang, China.</title>
        <authorList>
            <person name="Luo Y."/>
            <person name="Sheng H."/>
        </authorList>
    </citation>
    <scope>NUCLEOTIDE SEQUENCE [LARGE SCALE GENOMIC DNA]</scope>
    <source>
        <strain evidence="2 3">KIS18-15</strain>
    </source>
</reference>
<evidence type="ECO:0000256" key="1">
    <source>
        <dbReference type="SAM" id="MobiDB-lite"/>
    </source>
</evidence>
<dbReference type="InterPro" id="IPR009444">
    <property type="entry name" value="Conjugal_tfr_TraD_a-type"/>
</dbReference>
<protein>
    <submittedName>
        <fullName evidence="2">Conjugal transfer protein TraD</fullName>
    </submittedName>
</protein>
<dbReference type="EMBL" id="SRXU01000001">
    <property type="protein sequence ID" value="TGX45894.1"/>
    <property type="molecule type" value="Genomic_DNA"/>
</dbReference>
<dbReference type="Proteomes" id="UP000309848">
    <property type="component" value="Unassembled WGS sequence"/>
</dbReference>
<dbReference type="OrthoDB" id="7284210at2"/>
<dbReference type="RefSeq" id="WP_135982166.1">
    <property type="nucleotide sequence ID" value="NZ_JAASQM010000001.1"/>
</dbReference>
<organism evidence="2 3">
    <name type="scientific">Sphingomonas naasensis</name>
    <dbReference type="NCBI Taxonomy" id="1344951"/>
    <lineage>
        <taxon>Bacteria</taxon>
        <taxon>Pseudomonadati</taxon>
        <taxon>Pseudomonadota</taxon>
        <taxon>Alphaproteobacteria</taxon>
        <taxon>Sphingomonadales</taxon>
        <taxon>Sphingomonadaceae</taxon>
        <taxon>Sphingomonas</taxon>
    </lineage>
</organism>
<comment type="caution">
    <text evidence="2">The sequence shown here is derived from an EMBL/GenBank/DDBJ whole genome shotgun (WGS) entry which is preliminary data.</text>
</comment>
<dbReference type="Pfam" id="PF06412">
    <property type="entry name" value="TraD"/>
    <property type="match status" value="1"/>
</dbReference>
<dbReference type="AlphaFoldDB" id="A0A4S1WRA3"/>
<sequence>MRKPRDFDSELKALADKAKQLKERRVRQLGELVAASGADTLDADILAGALLNAVDEKDAATKEGWRKAGAAFFRVTRQPRSRPCAEPEGGAEREGGGASARG</sequence>
<evidence type="ECO:0000313" key="2">
    <source>
        <dbReference type="EMBL" id="TGX45894.1"/>
    </source>
</evidence>
<evidence type="ECO:0000313" key="3">
    <source>
        <dbReference type="Proteomes" id="UP000309848"/>
    </source>
</evidence>
<gene>
    <name evidence="2" type="ORF">E5A74_01585</name>
</gene>
<feature type="region of interest" description="Disordered" evidence="1">
    <location>
        <begin position="78"/>
        <end position="102"/>
    </location>
</feature>
<name>A0A4S1WRA3_9SPHN</name>
<accession>A0A4S1WRA3</accession>
<proteinExistence type="predicted"/>